<dbReference type="EMBL" id="AP022590">
    <property type="protein sequence ID" value="BBY41503.1"/>
    <property type="molecule type" value="Genomic_DNA"/>
</dbReference>
<evidence type="ECO:0000313" key="2">
    <source>
        <dbReference type="EMBL" id="BBY41503.1"/>
    </source>
</evidence>
<gene>
    <name evidence="2" type="ORF">MMAN_56370</name>
</gene>
<evidence type="ECO:0000313" key="3">
    <source>
        <dbReference type="Proteomes" id="UP000465812"/>
    </source>
</evidence>
<dbReference type="Proteomes" id="UP000465812">
    <property type="component" value="Chromosome"/>
</dbReference>
<accession>A0ABN6AHZ2</accession>
<protein>
    <submittedName>
        <fullName evidence="2">Uncharacterized protein</fullName>
    </submittedName>
</protein>
<proteinExistence type="predicted"/>
<organism evidence="2 3">
    <name type="scientific">Mycobacterium mantenii</name>
    <dbReference type="NCBI Taxonomy" id="560555"/>
    <lineage>
        <taxon>Bacteria</taxon>
        <taxon>Bacillati</taxon>
        <taxon>Actinomycetota</taxon>
        <taxon>Actinomycetes</taxon>
        <taxon>Mycobacteriales</taxon>
        <taxon>Mycobacteriaceae</taxon>
        <taxon>Mycobacterium</taxon>
        <taxon>Mycobacterium avium complex (MAC)</taxon>
    </lineage>
</organism>
<evidence type="ECO:0000256" key="1">
    <source>
        <dbReference type="SAM" id="MobiDB-lite"/>
    </source>
</evidence>
<sequence length="94" mass="9981">MHVDDDPVARRLVDVGQLDRVRTIEPGHLYRAHATSVVTVIGAAVGECARTALDQPTAGSETARDPHHGPAGEFAGAHLVDHADDVFHVDVADQ</sequence>
<reference evidence="2 3" key="1">
    <citation type="journal article" date="2019" name="Emerg. Microbes Infect.">
        <title>Comprehensive subspecies identification of 175 nontuberculous mycobacteria species based on 7547 genomic profiles.</title>
        <authorList>
            <person name="Matsumoto Y."/>
            <person name="Kinjo T."/>
            <person name="Motooka D."/>
            <person name="Nabeya D."/>
            <person name="Jung N."/>
            <person name="Uechi K."/>
            <person name="Horii T."/>
            <person name="Iida T."/>
            <person name="Fujita J."/>
            <person name="Nakamura S."/>
        </authorList>
    </citation>
    <scope>NUCLEOTIDE SEQUENCE [LARGE SCALE GENOMIC DNA]</scope>
    <source>
        <strain evidence="2 3">JCM 18113</strain>
    </source>
</reference>
<keyword evidence="3" id="KW-1185">Reference proteome</keyword>
<feature type="region of interest" description="Disordered" evidence="1">
    <location>
        <begin position="55"/>
        <end position="74"/>
    </location>
</feature>
<name>A0ABN6AHZ2_MYCNT</name>